<feature type="binding site" evidence="5">
    <location>
        <position position="343"/>
    </location>
    <ligand>
        <name>substrate</name>
    </ligand>
</feature>
<dbReference type="STRING" id="1802315.A3F51_01950"/>
<dbReference type="GO" id="GO:0030170">
    <property type="term" value="F:pyridoxal phosphate binding"/>
    <property type="evidence" value="ECO:0007669"/>
    <property type="project" value="TreeGrafter"/>
</dbReference>
<dbReference type="PANTHER" id="PTHR30511:SF0">
    <property type="entry name" value="ALANINE RACEMASE, CATABOLIC-RELATED"/>
    <property type="match status" value="1"/>
</dbReference>
<dbReference type="SUPFAM" id="SSF51419">
    <property type="entry name" value="PLP-binding barrel"/>
    <property type="match status" value="1"/>
</dbReference>
<comment type="caution">
    <text evidence="7">The sequence shown here is derived from an EMBL/GenBank/DDBJ whole genome shotgun (WGS) entry which is preliminary data.</text>
</comment>
<evidence type="ECO:0000256" key="4">
    <source>
        <dbReference type="PIRSR" id="PIRSR600821-50"/>
    </source>
</evidence>
<feature type="binding site" evidence="5">
    <location>
        <position position="164"/>
    </location>
    <ligand>
        <name>substrate</name>
    </ligand>
</feature>
<dbReference type="InterPro" id="IPR029066">
    <property type="entry name" value="PLP-binding_barrel"/>
</dbReference>
<evidence type="ECO:0000313" key="7">
    <source>
        <dbReference type="EMBL" id="OHA29005.1"/>
    </source>
</evidence>
<dbReference type="InterPro" id="IPR001608">
    <property type="entry name" value="Ala_racemase_N"/>
</dbReference>
<organism evidence="7 8">
    <name type="scientific">Candidatus Taylorbacteria bacterium RIFCSPHIGHO2_12_FULL_45_16</name>
    <dbReference type="NCBI Taxonomy" id="1802315"/>
    <lineage>
        <taxon>Bacteria</taxon>
        <taxon>Candidatus Tayloriibacteriota</taxon>
    </lineage>
</organism>
<dbReference type="NCBIfam" id="TIGR00492">
    <property type="entry name" value="alr"/>
    <property type="match status" value="1"/>
</dbReference>
<accession>A0A1G2MYJ2</accession>
<evidence type="ECO:0000313" key="8">
    <source>
        <dbReference type="Proteomes" id="UP000178089"/>
    </source>
</evidence>
<sequence>MRRLLTRLSRLRFPYEPLITVKISRGRLIHNLREFMKTAPKGTIAPVLKSNAYGHGLIEVARIIEAERRNHLGRRSKEKDRIPFLVVDSFFEAVALRAARIKSPLLIIGYTRPETIARSRLRDVSFIITSIETLKHIAEYQYSFLDFGGRRIFIHLKIDTGMHRQGILPSELNQISNILEMNPSIALKGICSHFSDADNADPSSTESQTHVWNKIVREMSQQYTSIEYIHISNTDGHRYVSESHANLSRLGLGLYGLVDGNSFSPTLDIKPVMSMETIITGIKKIQRDDTVGYGNTFKAEKEMLIATIPVGYFEGIDRRLSNCGSVLVGTEHIPCPIIGRVSMNITTIDVSHMPEVKMGAPVTVISNTAVDQNSIMNMAKIARTIPYEIAVHVPEQLKRVVI</sequence>
<dbReference type="GO" id="GO:0030632">
    <property type="term" value="P:D-alanine biosynthetic process"/>
    <property type="evidence" value="ECO:0007669"/>
    <property type="project" value="TreeGrafter"/>
</dbReference>
<comment type="cofactor">
    <cofactor evidence="1 4">
        <name>pyridoxal 5'-phosphate</name>
        <dbReference type="ChEBI" id="CHEBI:597326"/>
    </cofactor>
</comment>
<dbReference type="EMBL" id="MHRT01000006">
    <property type="protein sequence ID" value="OHA29005.1"/>
    <property type="molecule type" value="Genomic_DNA"/>
</dbReference>
<dbReference type="PANTHER" id="PTHR30511">
    <property type="entry name" value="ALANINE RACEMASE"/>
    <property type="match status" value="1"/>
</dbReference>
<evidence type="ECO:0000259" key="6">
    <source>
        <dbReference type="SMART" id="SM01005"/>
    </source>
</evidence>
<dbReference type="Pfam" id="PF00842">
    <property type="entry name" value="Ala_racemase_C"/>
    <property type="match status" value="1"/>
</dbReference>
<evidence type="ECO:0000256" key="2">
    <source>
        <dbReference type="ARBA" id="ARBA00022898"/>
    </source>
</evidence>
<dbReference type="Gene3D" id="3.20.20.10">
    <property type="entry name" value="Alanine racemase"/>
    <property type="match status" value="1"/>
</dbReference>
<reference evidence="7 8" key="1">
    <citation type="journal article" date="2016" name="Nat. Commun.">
        <title>Thousands of microbial genomes shed light on interconnected biogeochemical processes in an aquifer system.</title>
        <authorList>
            <person name="Anantharaman K."/>
            <person name="Brown C.T."/>
            <person name="Hug L.A."/>
            <person name="Sharon I."/>
            <person name="Castelle C.J."/>
            <person name="Probst A.J."/>
            <person name="Thomas B.C."/>
            <person name="Singh A."/>
            <person name="Wilkins M.J."/>
            <person name="Karaoz U."/>
            <person name="Brodie E.L."/>
            <person name="Williams K.H."/>
            <person name="Hubbard S.S."/>
            <person name="Banfield J.F."/>
        </authorList>
    </citation>
    <scope>NUCLEOTIDE SEQUENCE [LARGE SCALE GENOMIC DNA]</scope>
</reference>
<dbReference type="PRINTS" id="PR00992">
    <property type="entry name" value="ALARACEMASE"/>
</dbReference>
<proteinExistence type="predicted"/>
<dbReference type="Gene3D" id="2.40.37.10">
    <property type="entry name" value="Lyase, Ornithine Decarboxylase, Chain A, domain 1"/>
    <property type="match status" value="1"/>
</dbReference>
<keyword evidence="3" id="KW-0413">Isomerase</keyword>
<dbReference type="SUPFAM" id="SSF50621">
    <property type="entry name" value="Alanine racemase C-terminal domain-like"/>
    <property type="match status" value="1"/>
</dbReference>
<name>A0A1G2MYJ2_9BACT</name>
<feature type="modified residue" description="N6-(pyridoxal phosphate)lysine" evidence="4">
    <location>
        <position position="49"/>
    </location>
</feature>
<dbReference type="InterPro" id="IPR011079">
    <property type="entry name" value="Ala_racemase_C"/>
</dbReference>
<gene>
    <name evidence="7" type="ORF">A3F51_01950</name>
</gene>
<dbReference type="AlphaFoldDB" id="A0A1G2MYJ2"/>
<dbReference type="Pfam" id="PF01168">
    <property type="entry name" value="Ala_racemase_N"/>
    <property type="match status" value="1"/>
</dbReference>
<protein>
    <submittedName>
        <fullName evidence="7">Alanine racemase</fullName>
    </submittedName>
</protein>
<dbReference type="GO" id="GO:0008784">
    <property type="term" value="F:alanine racemase activity"/>
    <property type="evidence" value="ECO:0007669"/>
    <property type="project" value="InterPro"/>
</dbReference>
<dbReference type="SMART" id="SM01005">
    <property type="entry name" value="Ala_racemase_C"/>
    <property type="match status" value="1"/>
</dbReference>
<dbReference type="Proteomes" id="UP000178089">
    <property type="component" value="Unassembled WGS sequence"/>
</dbReference>
<dbReference type="InterPro" id="IPR000821">
    <property type="entry name" value="Ala_racemase"/>
</dbReference>
<evidence type="ECO:0000256" key="1">
    <source>
        <dbReference type="ARBA" id="ARBA00001933"/>
    </source>
</evidence>
<dbReference type="InterPro" id="IPR009006">
    <property type="entry name" value="Ala_racemase/Decarboxylase_C"/>
</dbReference>
<evidence type="ECO:0000256" key="3">
    <source>
        <dbReference type="ARBA" id="ARBA00023235"/>
    </source>
</evidence>
<dbReference type="CDD" id="cd00430">
    <property type="entry name" value="PLPDE_III_AR"/>
    <property type="match status" value="1"/>
</dbReference>
<feature type="domain" description="Alanine racemase C-terminal" evidence="6">
    <location>
        <begin position="272"/>
        <end position="402"/>
    </location>
</feature>
<dbReference type="GO" id="GO:0005829">
    <property type="term" value="C:cytosol"/>
    <property type="evidence" value="ECO:0007669"/>
    <property type="project" value="TreeGrafter"/>
</dbReference>
<evidence type="ECO:0000256" key="5">
    <source>
        <dbReference type="PIRSR" id="PIRSR600821-52"/>
    </source>
</evidence>
<keyword evidence="2 4" id="KW-0663">Pyridoxal phosphate</keyword>